<proteinExistence type="predicted"/>
<protein>
    <submittedName>
        <fullName evidence="1">Uncharacterized protein</fullName>
    </submittedName>
</protein>
<sequence length="75" mass="7914">MSRRSLPYLLAGMTGIISGVYIFRPVMEEAVTAQQTSEAMDHMKRAPASPGPPALAPSSLPPSDPHQAPPASQSK</sequence>
<evidence type="ECO:0000313" key="2">
    <source>
        <dbReference type="Proteomes" id="UP000790709"/>
    </source>
</evidence>
<comment type="caution">
    <text evidence="1">The sequence shown here is derived from an EMBL/GenBank/DDBJ whole genome shotgun (WGS) entry which is preliminary data.</text>
</comment>
<dbReference type="EMBL" id="MU266470">
    <property type="protein sequence ID" value="KAH7922860.1"/>
    <property type="molecule type" value="Genomic_DNA"/>
</dbReference>
<accession>A0ACB8BAP0</accession>
<reference evidence="1" key="1">
    <citation type="journal article" date="2021" name="New Phytol.">
        <title>Evolutionary innovations through gain and loss of genes in the ectomycorrhizal Boletales.</title>
        <authorList>
            <person name="Wu G."/>
            <person name="Miyauchi S."/>
            <person name="Morin E."/>
            <person name="Kuo A."/>
            <person name="Drula E."/>
            <person name="Varga T."/>
            <person name="Kohler A."/>
            <person name="Feng B."/>
            <person name="Cao Y."/>
            <person name="Lipzen A."/>
            <person name="Daum C."/>
            <person name="Hundley H."/>
            <person name="Pangilinan J."/>
            <person name="Johnson J."/>
            <person name="Barry K."/>
            <person name="LaButti K."/>
            <person name="Ng V."/>
            <person name="Ahrendt S."/>
            <person name="Min B."/>
            <person name="Choi I.G."/>
            <person name="Park H."/>
            <person name="Plett J.M."/>
            <person name="Magnuson J."/>
            <person name="Spatafora J.W."/>
            <person name="Nagy L.G."/>
            <person name="Henrissat B."/>
            <person name="Grigoriev I.V."/>
            <person name="Yang Z.L."/>
            <person name="Xu J."/>
            <person name="Martin F.M."/>
        </authorList>
    </citation>
    <scope>NUCLEOTIDE SEQUENCE</scope>
    <source>
        <strain evidence="1">KUC20120723A-06</strain>
    </source>
</reference>
<gene>
    <name evidence="1" type="ORF">BV22DRAFT_627696</name>
</gene>
<organism evidence="1 2">
    <name type="scientific">Leucogyrophana mollusca</name>
    <dbReference type="NCBI Taxonomy" id="85980"/>
    <lineage>
        <taxon>Eukaryota</taxon>
        <taxon>Fungi</taxon>
        <taxon>Dikarya</taxon>
        <taxon>Basidiomycota</taxon>
        <taxon>Agaricomycotina</taxon>
        <taxon>Agaricomycetes</taxon>
        <taxon>Agaricomycetidae</taxon>
        <taxon>Boletales</taxon>
        <taxon>Boletales incertae sedis</taxon>
        <taxon>Leucogyrophana</taxon>
    </lineage>
</organism>
<name>A0ACB8BAP0_9AGAM</name>
<keyword evidence="2" id="KW-1185">Reference proteome</keyword>
<dbReference type="Proteomes" id="UP000790709">
    <property type="component" value="Unassembled WGS sequence"/>
</dbReference>
<evidence type="ECO:0000313" key="1">
    <source>
        <dbReference type="EMBL" id="KAH7922860.1"/>
    </source>
</evidence>